<dbReference type="InterPro" id="IPR012955">
    <property type="entry name" value="CASP_C"/>
</dbReference>
<feature type="domain" description="Cux N-terminal" evidence="13">
    <location>
        <begin position="23"/>
        <end position="135"/>
    </location>
</feature>
<feature type="region of interest" description="Disordered" evidence="11">
    <location>
        <begin position="368"/>
        <end position="446"/>
    </location>
</feature>
<evidence type="ECO:0000256" key="6">
    <source>
        <dbReference type="ARBA" id="ARBA00022989"/>
    </source>
</evidence>
<keyword evidence="15" id="KW-1185">Reference proteome</keyword>
<feature type="coiled-coil region" evidence="10">
    <location>
        <begin position="135"/>
        <end position="292"/>
    </location>
</feature>
<dbReference type="InParanoid" id="D8LC71"/>
<dbReference type="STRING" id="2880.D8LC71"/>
<evidence type="ECO:0000256" key="5">
    <source>
        <dbReference type="ARBA" id="ARBA00022692"/>
    </source>
</evidence>
<accession>D8LC71</accession>
<evidence type="ECO:0000313" key="14">
    <source>
        <dbReference type="EMBL" id="CBN79254.1"/>
    </source>
</evidence>
<evidence type="ECO:0000259" key="12">
    <source>
        <dbReference type="Pfam" id="PF08172"/>
    </source>
</evidence>
<dbReference type="EMBL" id="FN649733">
    <property type="protein sequence ID" value="CBN79254.1"/>
    <property type="molecule type" value="Genomic_DNA"/>
</dbReference>
<name>D8LC71_ECTSI</name>
<gene>
    <name evidence="14" type="ORF">Esi_0010_0207</name>
</gene>
<dbReference type="PANTHER" id="PTHR14043:SF2">
    <property type="entry name" value="HOMEOBOX PROTEIN CUT"/>
    <property type="match status" value="1"/>
</dbReference>
<keyword evidence="4" id="KW-0813">Transport</keyword>
<keyword evidence="6" id="KW-1133">Transmembrane helix</keyword>
<evidence type="ECO:0000256" key="11">
    <source>
        <dbReference type="SAM" id="MobiDB-lite"/>
    </source>
</evidence>
<dbReference type="PANTHER" id="PTHR14043">
    <property type="entry name" value="CCAAT DISPLACEMENT PROTEIN-RELATED"/>
    <property type="match status" value="1"/>
</dbReference>
<feature type="coiled-coil region" evidence="10">
    <location>
        <begin position="618"/>
        <end position="645"/>
    </location>
</feature>
<dbReference type="eggNOG" id="KOG0963">
    <property type="taxonomic scope" value="Eukaryota"/>
</dbReference>
<feature type="coiled-coil region" evidence="10">
    <location>
        <begin position="318"/>
        <end position="345"/>
    </location>
</feature>
<dbReference type="OMA" id="CTTAWEE"/>
<dbReference type="OrthoDB" id="10257567at2759"/>
<evidence type="ECO:0000256" key="9">
    <source>
        <dbReference type="ARBA" id="ARBA00023136"/>
    </source>
</evidence>
<reference evidence="14 15" key="1">
    <citation type="journal article" date="2010" name="Nature">
        <title>The Ectocarpus genome and the independent evolution of multicellularity in brown algae.</title>
        <authorList>
            <person name="Cock J.M."/>
            <person name="Sterck L."/>
            <person name="Rouze P."/>
            <person name="Scornet D."/>
            <person name="Allen A.E."/>
            <person name="Amoutzias G."/>
            <person name="Anthouard V."/>
            <person name="Artiguenave F."/>
            <person name="Aury J.M."/>
            <person name="Badger J.H."/>
            <person name="Beszteri B."/>
            <person name="Billiau K."/>
            <person name="Bonnet E."/>
            <person name="Bothwell J.H."/>
            <person name="Bowler C."/>
            <person name="Boyen C."/>
            <person name="Brownlee C."/>
            <person name="Carrano C.J."/>
            <person name="Charrier B."/>
            <person name="Cho G.Y."/>
            <person name="Coelho S.M."/>
            <person name="Collen J."/>
            <person name="Corre E."/>
            <person name="Da Silva C."/>
            <person name="Delage L."/>
            <person name="Delaroque N."/>
            <person name="Dittami S.M."/>
            <person name="Doulbeau S."/>
            <person name="Elias M."/>
            <person name="Farnham G."/>
            <person name="Gachon C.M."/>
            <person name="Gschloessl B."/>
            <person name="Heesch S."/>
            <person name="Jabbari K."/>
            <person name="Jubin C."/>
            <person name="Kawai H."/>
            <person name="Kimura K."/>
            <person name="Kloareg B."/>
            <person name="Kupper F.C."/>
            <person name="Lang D."/>
            <person name="Le Bail A."/>
            <person name="Leblanc C."/>
            <person name="Lerouge P."/>
            <person name="Lohr M."/>
            <person name="Lopez P.J."/>
            <person name="Martens C."/>
            <person name="Maumus F."/>
            <person name="Michel G."/>
            <person name="Miranda-Saavedra D."/>
            <person name="Morales J."/>
            <person name="Moreau H."/>
            <person name="Motomura T."/>
            <person name="Nagasato C."/>
            <person name="Napoli C.A."/>
            <person name="Nelson D.R."/>
            <person name="Nyvall-Collen P."/>
            <person name="Peters A.F."/>
            <person name="Pommier C."/>
            <person name="Potin P."/>
            <person name="Poulain J."/>
            <person name="Quesneville H."/>
            <person name="Read B."/>
            <person name="Rensing S.A."/>
            <person name="Ritter A."/>
            <person name="Rousvoal S."/>
            <person name="Samanta M."/>
            <person name="Samson G."/>
            <person name="Schroeder D.C."/>
            <person name="Segurens B."/>
            <person name="Strittmatter M."/>
            <person name="Tonon T."/>
            <person name="Tregear J.W."/>
            <person name="Valentin K."/>
            <person name="von Dassow P."/>
            <person name="Yamagishi T."/>
            <person name="Van de Peer Y."/>
            <person name="Wincker P."/>
        </authorList>
    </citation>
    <scope>NUCLEOTIDE SEQUENCE [LARGE SCALE GENOMIC DNA]</scope>
    <source>
        <strain evidence="15">Ec32 / CCAP1310/4</strain>
    </source>
</reference>
<evidence type="ECO:0000256" key="4">
    <source>
        <dbReference type="ARBA" id="ARBA00022448"/>
    </source>
</evidence>
<organism evidence="14 15">
    <name type="scientific">Ectocarpus siliculosus</name>
    <name type="common">Brown alga</name>
    <name type="synonym">Conferva siliculosa</name>
    <dbReference type="NCBI Taxonomy" id="2880"/>
    <lineage>
        <taxon>Eukaryota</taxon>
        <taxon>Sar</taxon>
        <taxon>Stramenopiles</taxon>
        <taxon>Ochrophyta</taxon>
        <taxon>PX clade</taxon>
        <taxon>Phaeophyceae</taxon>
        <taxon>Ectocarpales</taxon>
        <taxon>Ectocarpaceae</taxon>
        <taxon>Ectocarpus</taxon>
    </lineage>
</organism>
<keyword evidence="5" id="KW-0812">Transmembrane</keyword>
<evidence type="ECO:0000256" key="10">
    <source>
        <dbReference type="SAM" id="Coils"/>
    </source>
</evidence>
<evidence type="ECO:0000259" key="13">
    <source>
        <dbReference type="Pfam" id="PF25398"/>
    </source>
</evidence>
<feature type="compositionally biased region" description="Gly residues" evidence="11">
    <location>
        <begin position="415"/>
        <end position="427"/>
    </location>
</feature>
<protein>
    <recommendedName>
        <fullName evidence="3">Protein CASP</fullName>
    </recommendedName>
</protein>
<keyword evidence="9" id="KW-0472">Membrane</keyword>
<evidence type="ECO:0000256" key="8">
    <source>
        <dbReference type="ARBA" id="ARBA00023054"/>
    </source>
</evidence>
<dbReference type="InterPro" id="IPR057476">
    <property type="entry name" value="Cux_N"/>
</dbReference>
<dbReference type="Proteomes" id="UP000002630">
    <property type="component" value="Linkage Group LG08"/>
</dbReference>
<dbReference type="Pfam" id="PF25398">
    <property type="entry name" value="CUX1_N"/>
    <property type="match status" value="1"/>
</dbReference>
<dbReference type="GO" id="GO:0000139">
    <property type="term" value="C:Golgi membrane"/>
    <property type="evidence" value="ECO:0007669"/>
    <property type="project" value="UniProtKB-SubCell"/>
</dbReference>
<keyword evidence="8 10" id="KW-0175">Coiled coil</keyword>
<dbReference type="AlphaFoldDB" id="D8LC71"/>
<evidence type="ECO:0000256" key="1">
    <source>
        <dbReference type="ARBA" id="ARBA00004409"/>
    </source>
</evidence>
<proteinExistence type="inferred from homology"/>
<feature type="coiled-coil region" evidence="10">
    <location>
        <begin position="472"/>
        <end position="499"/>
    </location>
</feature>
<keyword evidence="7" id="KW-0333">Golgi apparatus</keyword>
<evidence type="ECO:0000256" key="3">
    <source>
        <dbReference type="ARBA" id="ARBA00018691"/>
    </source>
</evidence>
<evidence type="ECO:0000256" key="7">
    <source>
        <dbReference type="ARBA" id="ARBA00023034"/>
    </source>
</evidence>
<evidence type="ECO:0000256" key="2">
    <source>
        <dbReference type="ARBA" id="ARBA00006415"/>
    </source>
</evidence>
<sequence length="770" mass="83034">MAGNDPGLDQADAMAIFDQVVSSATPCTTAWEEVGLSALRPSLDEQALAVAEHQESSLESRRALAAQAKAFRLSVEAEVGATSDMRAASGALVRAFKSEIDSLTDRSRFAEGSFLALYKLLREAPDPAVTVKALENAARVTVDALEGKIRFLEERTVEQSRQLDAARAAAAARGGSLTAEELEEERRVIRAEVAADQAETAQTRLQALQDAVQEELLLAQGQAEHERAAAQAQQQVLQQEVERLETRAAMVEEEAGRAGRLEEEAADLTGQLRASREKVASLEAEREGLVSRSREAVQSERDAVAGCAEAEARAKSVERSSEIRVREVEAEAARLRQQLESGADASEVKSMREKIRILEGIWGDADVEEGDEGERVGSMKGRVSTGGEGAAGGERTHPHSPSPAAAEGGVEEGPQHGGVAEGEGSGVGDDCDRALESEGASGKLEGAVVGGTECGREGGGDAGVDAWLISYNRRLKNELERLRERTRQAEERLRIVEEERVAEAAELSDRRQDVKRLEQDLVDAHQVVEAGKTMLRAFQSGPVAKQFGKLIGRRGDVGGGADDVGPLEDDLLEGVEEAGGVEGVPGAEGFSAADRLLGAVKRQRERFRKEALRREREASIAKGNAEQLTRDNQDLRRENMHLYKRMRFVMSYGGKGGGGGGGLENAGGDGERETERKYERLYEADLDPFKEFDSQEKEARRGQMGFLERWLFLASGTVLRNRFRRHLLLVYLLVLHGLLLVMPGGRGGNTPGISMGGVGSGSDVTGILMP</sequence>
<comment type="subcellular location">
    <subcellularLocation>
        <location evidence="1">Golgi apparatus membrane</location>
        <topology evidence="1">Single-pass type IV membrane protein</topology>
    </subcellularLocation>
</comment>
<dbReference type="GO" id="GO:0006891">
    <property type="term" value="P:intra-Golgi vesicle-mediated transport"/>
    <property type="evidence" value="ECO:0007669"/>
    <property type="project" value="InterPro"/>
</dbReference>
<dbReference type="EMBL" id="FN647683">
    <property type="protein sequence ID" value="CBN79254.1"/>
    <property type="molecule type" value="Genomic_DNA"/>
</dbReference>
<dbReference type="Pfam" id="PF08172">
    <property type="entry name" value="CASP_C"/>
    <property type="match status" value="1"/>
</dbReference>
<feature type="domain" description="CASP C-terminal" evidence="12">
    <location>
        <begin position="499"/>
        <end position="742"/>
    </location>
</feature>
<comment type="similarity">
    <text evidence="2">Belongs to the CASP family.</text>
</comment>
<evidence type="ECO:0000313" key="15">
    <source>
        <dbReference type="Proteomes" id="UP000002630"/>
    </source>
</evidence>